<name>A0A7M2Y7A3_9FLAO</name>
<sequence length="312" mass="34653">MKKLILSFFLISSFFANAQIINILKDKVKDKTASLVGDKVIGAITTEAITTNFKDCNKVDIKNADFGKNEKYTNLCNATFSPSEGYLLKPGFYTIELKSFCLHAGTYAPSKGDGYLYGPLKGQKKDLVNSLIKNWYQNQDIPQQKVQALVWGVIAKSSFKNMSPDLQLVATRLLSKNELLNLSKMGLDFVPESVMSKAKSNLPQPVQLVLEAENRIRSFFSSSSSNYSELEKLALLTGVNPVTSEISYGTWGLHPNGYWTSYQPHGYRQMTVRIYVPNTITSVNYIPSDDVAVPANTGSQRLKVSDVLNCSN</sequence>
<evidence type="ECO:0000256" key="1">
    <source>
        <dbReference type="SAM" id="SignalP"/>
    </source>
</evidence>
<accession>A0A7M2Y7A3</accession>
<dbReference type="RefSeq" id="WP_193812458.1">
    <property type="nucleotide sequence ID" value="NZ_CP040442.1"/>
</dbReference>
<keyword evidence="3" id="KW-1185">Reference proteome</keyword>
<protein>
    <submittedName>
        <fullName evidence="2">Uncharacterized protein</fullName>
    </submittedName>
</protein>
<dbReference type="Proteomes" id="UP000594195">
    <property type="component" value="Chromosome"/>
</dbReference>
<feature type="chain" id="PRO_5032626388" evidence="1">
    <location>
        <begin position="19"/>
        <end position="312"/>
    </location>
</feature>
<proteinExistence type="predicted"/>
<keyword evidence="1" id="KW-0732">Signal</keyword>
<evidence type="ECO:0000313" key="3">
    <source>
        <dbReference type="Proteomes" id="UP000594195"/>
    </source>
</evidence>
<gene>
    <name evidence="2" type="ORF">Q73A0000_02155</name>
</gene>
<organism evidence="2 3">
    <name type="scientific">Kaistella flava</name>
    <name type="common">ex Peng et al. 2021</name>
    <dbReference type="NCBI Taxonomy" id="2038776"/>
    <lineage>
        <taxon>Bacteria</taxon>
        <taxon>Pseudomonadati</taxon>
        <taxon>Bacteroidota</taxon>
        <taxon>Flavobacteriia</taxon>
        <taxon>Flavobacteriales</taxon>
        <taxon>Weeksellaceae</taxon>
        <taxon>Chryseobacterium group</taxon>
        <taxon>Kaistella</taxon>
    </lineage>
</organism>
<evidence type="ECO:0000313" key="2">
    <source>
        <dbReference type="EMBL" id="QOW09243.1"/>
    </source>
</evidence>
<reference evidence="2 3" key="1">
    <citation type="submission" date="2019-05" db="EMBL/GenBank/DDBJ databases">
        <title>Chryseobacterium sp. isolated from King George Island, maritime Antarctica.</title>
        <authorList>
            <person name="Peng X."/>
        </authorList>
    </citation>
    <scope>NUCLEOTIDE SEQUENCE [LARGE SCALE GENOMIC DNA]</scope>
    <source>
        <strain evidence="2 3">7-3A</strain>
    </source>
</reference>
<dbReference type="AlphaFoldDB" id="A0A7M2Y7A3"/>
<feature type="signal peptide" evidence="1">
    <location>
        <begin position="1"/>
        <end position="18"/>
    </location>
</feature>
<dbReference type="EMBL" id="CP040442">
    <property type="protein sequence ID" value="QOW09243.1"/>
    <property type="molecule type" value="Genomic_DNA"/>
</dbReference>
<dbReference type="KEGG" id="kfa:Q73A0000_02155"/>